<proteinExistence type="inferred from homology"/>
<sequence length="247" mass="25435">MAFTGKVIAVTGGGQGIGLATAKALASKGASVSIADANPATLDQVQKDFEAKGWPIHTAAIDIRDSSKVNGWIEACVERFGQLDGAVNSAGTIGKQYGQKSIAELDDDDWNLVMGVNVNGMMYSLRAELKHIKEGGSIVNIASNQGSAAGFAGCAAYTTSKHAVLGLTKSAARDYGTRGIRINAVAPGGTYGPLMSSVVGNSPPPATNALQKYGTPEEVASMIIWLLGSESTHSSGELFRVDGGLFA</sequence>
<dbReference type="PANTHER" id="PTHR24321:SF8">
    <property type="entry name" value="ESTRADIOL 17-BETA-DEHYDROGENASE 8-RELATED"/>
    <property type="match status" value="1"/>
</dbReference>
<dbReference type="PROSITE" id="PS00061">
    <property type="entry name" value="ADH_SHORT"/>
    <property type="match status" value="1"/>
</dbReference>
<dbReference type="InterPro" id="IPR020904">
    <property type="entry name" value="Sc_DH/Rdtase_CS"/>
</dbReference>
<dbReference type="InterPro" id="IPR036291">
    <property type="entry name" value="NAD(P)-bd_dom_sf"/>
</dbReference>
<dbReference type="Pfam" id="PF13561">
    <property type="entry name" value="adh_short_C2"/>
    <property type="match status" value="1"/>
</dbReference>
<name>A0ABR3ZB46_9PEZI</name>
<reference evidence="4 5" key="1">
    <citation type="journal article" date="2024" name="IMA Fungus">
        <title>IMA Genome - F19 : A genome assembly and annotation guide to empower mycologists, including annotated draft genome sequences of Ceratocystis pirilliformis, Diaporthe australafricana, Fusarium ophioides, Paecilomyces lecythidis, and Sporothrix stenoceras.</title>
        <authorList>
            <person name="Aylward J."/>
            <person name="Wilson A.M."/>
            <person name="Visagie C.M."/>
            <person name="Spraker J."/>
            <person name="Barnes I."/>
            <person name="Buitendag C."/>
            <person name="Ceriani C."/>
            <person name="Del Mar Angel L."/>
            <person name="du Plessis D."/>
            <person name="Fuchs T."/>
            <person name="Gasser K."/>
            <person name="Kramer D."/>
            <person name="Li W."/>
            <person name="Munsamy K."/>
            <person name="Piso A."/>
            <person name="Price J.L."/>
            <person name="Sonnekus B."/>
            <person name="Thomas C."/>
            <person name="van der Nest A."/>
            <person name="van Dijk A."/>
            <person name="van Heerden A."/>
            <person name="van Vuuren N."/>
            <person name="Yilmaz N."/>
            <person name="Duong T.A."/>
            <person name="van der Merwe N.A."/>
            <person name="Wingfield M.J."/>
            <person name="Wingfield B.D."/>
        </authorList>
    </citation>
    <scope>NUCLEOTIDE SEQUENCE [LARGE SCALE GENOMIC DNA]</scope>
    <source>
        <strain evidence="4 5">CMW 5346</strain>
    </source>
</reference>
<comment type="caution">
    <text evidence="4">The sequence shown here is derived from an EMBL/GenBank/DDBJ whole genome shotgun (WGS) entry which is preliminary data.</text>
</comment>
<evidence type="ECO:0000256" key="3">
    <source>
        <dbReference type="ARBA" id="ARBA00023002"/>
    </source>
</evidence>
<protein>
    <submittedName>
        <fullName evidence="4">Uncharacterized protein</fullName>
    </submittedName>
</protein>
<accession>A0ABR3ZB46</accession>
<dbReference type="Proteomes" id="UP001583186">
    <property type="component" value="Unassembled WGS sequence"/>
</dbReference>
<dbReference type="EMBL" id="JAWCUI010000019">
    <property type="protein sequence ID" value="KAL1897467.1"/>
    <property type="molecule type" value="Genomic_DNA"/>
</dbReference>
<comment type="similarity">
    <text evidence="1">Belongs to the short-chain dehydrogenases/reductases (SDR) family.</text>
</comment>
<evidence type="ECO:0000313" key="5">
    <source>
        <dbReference type="Proteomes" id="UP001583186"/>
    </source>
</evidence>
<evidence type="ECO:0000256" key="1">
    <source>
        <dbReference type="ARBA" id="ARBA00006484"/>
    </source>
</evidence>
<keyword evidence="2" id="KW-0521">NADP</keyword>
<dbReference type="PRINTS" id="PR00081">
    <property type="entry name" value="GDHRDH"/>
</dbReference>
<dbReference type="CDD" id="cd05233">
    <property type="entry name" value="SDR_c"/>
    <property type="match status" value="1"/>
</dbReference>
<keyword evidence="5" id="KW-1185">Reference proteome</keyword>
<dbReference type="InterPro" id="IPR002347">
    <property type="entry name" value="SDR_fam"/>
</dbReference>
<dbReference type="Gene3D" id="3.40.50.720">
    <property type="entry name" value="NAD(P)-binding Rossmann-like Domain"/>
    <property type="match status" value="1"/>
</dbReference>
<keyword evidence="3" id="KW-0560">Oxidoreductase</keyword>
<organism evidence="4 5">
    <name type="scientific">Sporothrix stenoceras</name>
    <dbReference type="NCBI Taxonomy" id="5173"/>
    <lineage>
        <taxon>Eukaryota</taxon>
        <taxon>Fungi</taxon>
        <taxon>Dikarya</taxon>
        <taxon>Ascomycota</taxon>
        <taxon>Pezizomycotina</taxon>
        <taxon>Sordariomycetes</taxon>
        <taxon>Sordariomycetidae</taxon>
        <taxon>Ophiostomatales</taxon>
        <taxon>Ophiostomataceae</taxon>
        <taxon>Sporothrix</taxon>
    </lineage>
</organism>
<dbReference type="PRINTS" id="PR00080">
    <property type="entry name" value="SDRFAMILY"/>
</dbReference>
<evidence type="ECO:0000256" key="2">
    <source>
        <dbReference type="ARBA" id="ARBA00022857"/>
    </source>
</evidence>
<gene>
    <name evidence="4" type="ORF">Sste5346_004205</name>
</gene>
<dbReference type="SUPFAM" id="SSF51735">
    <property type="entry name" value="NAD(P)-binding Rossmann-fold domains"/>
    <property type="match status" value="1"/>
</dbReference>
<dbReference type="PANTHER" id="PTHR24321">
    <property type="entry name" value="DEHYDROGENASES, SHORT CHAIN"/>
    <property type="match status" value="1"/>
</dbReference>
<evidence type="ECO:0000313" key="4">
    <source>
        <dbReference type="EMBL" id="KAL1897467.1"/>
    </source>
</evidence>